<comment type="pathway">
    <text evidence="2">Cofactor biosynthesis; thiamine diphosphate biosynthesis; thiamine diphosphate from thiamine phosphate: step 1/1.</text>
</comment>
<evidence type="ECO:0000256" key="2">
    <source>
        <dbReference type="HAMAP-Rule" id="MF_02128"/>
    </source>
</evidence>
<name>A0ABV7BXA1_9PROT</name>
<keyword evidence="1 2" id="KW-0784">Thiamine biosynthesis</keyword>
<feature type="binding site" evidence="2">
    <location>
        <position position="121"/>
    </location>
    <ligand>
        <name>Mg(2+)</name>
        <dbReference type="ChEBI" id="CHEBI:18420"/>
        <label>1</label>
    </ligand>
</feature>
<feature type="binding site" evidence="2">
    <location>
        <position position="45"/>
    </location>
    <ligand>
        <name>Mg(2+)</name>
        <dbReference type="ChEBI" id="CHEBI:18420"/>
        <label>2</label>
    </ligand>
</feature>
<evidence type="ECO:0000259" key="3">
    <source>
        <dbReference type="Pfam" id="PF00586"/>
    </source>
</evidence>
<dbReference type="NCBIfam" id="TIGR01379">
    <property type="entry name" value="thiL"/>
    <property type="match status" value="1"/>
</dbReference>
<keyword evidence="6" id="KW-1185">Reference proteome</keyword>
<feature type="binding site" evidence="2">
    <location>
        <position position="73"/>
    </location>
    <ligand>
        <name>Mg(2+)</name>
        <dbReference type="ChEBI" id="CHEBI:18420"/>
        <label>3</label>
    </ligand>
</feature>
<dbReference type="RefSeq" id="WP_216838423.1">
    <property type="nucleotide sequence ID" value="NZ_JAFNJS010000006.1"/>
</dbReference>
<comment type="function">
    <text evidence="2">Catalyzes the ATP-dependent phosphorylation of thiamine-monophosphate (TMP) to form thiamine-pyrophosphate (TPP), the active form of vitamin B1.</text>
</comment>
<dbReference type="Pfam" id="PF00586">
    <property type="entry name" value="AIRS"/>
    <property type="match status" value="1"/>
</dbReference>
<dbReference type="HAMAP" id="MF_02128">
    <property type="entry name" value="TMP_kinase"/>
    <property type="match status" value="1"/>
</dbReference>
<feature type="binding site" evidence="2">
    <location>
        <position position="28"/>
    </location>
    <ligand>
        <name>Mg(2+)</name>
        <dbReference type="ChEBI" id="CHEBI:18420"/>
        <label>3</label>
    </ligand>
</feature>
<feature type="binding site" evidence="2">
    <location>
        <position position="45"/>
    </location>
    <ligand>
        <name>Mg(2+)</name>
        <dbReference type="ChEBI" id="CHEBI:18420"/>
        <label>1</label>
    </ligand>
</feature>
<feature type="binding site" evidence="2">
    <location>
        <position position="73"/>
    </location>
    <ligand>
        <name>Mg(2+)</name>
        <dbReference type="ChEBI" id="CHEBI:18420"/>
        <label>2</label>
    </ligand>
</feature>
<keyword evidence="2" id="KW-0460">Magnesium</keyword>
<sequence length="319" mass="32343">MTLPAEFGLIARHFAPLAGKGGLGLGDDAALLDPPPGRSLVLAADAMVAGVHFLPDDPPETLGRKLLRVNLSDLAAMGATPLAYLMTTAFPRGVTQDWIAAFAAGLALDQAEFGIELLGGDTVATDGPATFSLTILGHVAPGAALRRMGARVGDEVWVSGSIGDGALGLLALTGRLPPDPHLASRYRLPQPRVALGLALVGLARAAMDVSDGLVQDLGHLARAAGCGAVIEAASVPLSAPAQAALAADPALLPRIMTGGDDYELLFAADPADSDRVLAAAAEAGVPVTRIGVFVAGQGVRLRDPAGHDVPLPASGWSHF</sequence>
<feature type="binding site" evidence="2">
    <location>
        <position position="208"/>
    </location>
    <ligand>
        <name>Mg(2+)</name>
        <dbReference type="ChEBI" id="CHEBI:18420"/>
        <label>3</label>
    </ligand>
</feature>
<accession>A0ABV7BXA1</accession>
<feature type="domain" description="PurM-like N-terminal" evidence="3">
    <location>
        <begin position="26"/>
        <end position="139"/>
    </location>
</feature>
<evidence type="ECO:0000313" key="5">
    <source>
        <dbReference type="EMBL" id="MFC3002336.1"/>
    </source>
</evidence>
<keyword evidence="2 5" id="KW-0418">Kinase</keyword>
<feature type="binding site" evidence="2">
    <location>
        <position position="73"/>
    </location>
    <ligand>
        <name>Mg(2+)</name>
        <dbReference type="ChEBI" id="CHEBI:18420"/>
        <label>4</label>
    </ligand>
</feature>
<feature type="binding site" evidence="2">
    <location>
        <position position="52"/>
    </location>
    <ligand>
        <name>substrate</name>
    </ligand>
</feature>
<comment type="caution">
    <text evidence="5">The sequence shown here is derived from an EMBL/GenBank/DDBJ whole genome shotgun (WGS) entry which is preliminary data.</text>
</comment>
<evidence type="ECO:0000259" key="4">
    <source>
        <dbReference type="Pfam" id="PF02769"/>
    </source>
</evidence>
<keyword evidence="2" id="KW-0067">ATP-binding</keyword>
<comment type="caution">
    <text evidence="2">Lacks conserved residue(s) required for the propagation of feature annotation.</text>
</comment>
<dbReference type="InterPro" id="IPR010918">
    <property type="entry name" value="PurM-like_C_dom"/>
</dbReference>
<dbReference type="CDD" id="cd02194">
    <property type="entry name" value="ThiL"/>
    <property type="match status" value="1"/>
</dbReference>
<protein>
    <recommendedName>
        <fullName evidence="2">Thiamine-monophosphate kinase</fullName>
        <shortName evidence="2">TMP kinase</shortName>
        <shortName evidence="2">Thiamine-phosphate kinase</shortName>
        <ecNumber evidence="2">2.7.4.16</ecNumber>
    </recommendedName>
</protein>
<dbReference type="EC" id="2.7.4.16" evidence="2"/>
<feature type="domain" description="PurM-like C-terminal" evidence="4">
    <location>
        <begin position="151"/>
        <end position="302"/>
    </location>
</feature>
<dbReference type="PIRSF" id="PIRSF005303">
    <property type="entry name" value="Thiam_monoph_kin"/>
    <property type="match status" value="1"/>
</dbReference>
<dbReference type="EMBL" id="JBHRSB010000006">
    <property type="protein sequence ID" value="MFC3002336.1"/>
    <property type="molecule type" value="Genomic_DNA"/>
</dbReference>
<dbReference type="PANTHER" id="PTHR30270">
    <property type="entry name" value="THIAMINE-MONOPHOSPHATE KINASE"/>
    <property type="match status" value="1"/>
</dbReference>
<feature type="binding site" evidence="2">
    <location>
        <position position="260"/>
    </location>
    <ligand>
        <name>substrate</name>
    </ligand>
</feature>
<dbReference type="GO" id="GO:0009030">
    <property type="term" value="F:thiamine-phosphate kinase activity"/>
    <property type="evidence" value="ECO:0007669"/>
    <property type="project" value="UniProtKB-EC"/>
</dbReference>
<dbReference type="Pfam" id="PF02769">
    <property type="entry name" value="AIRS_C"/>
    <property type="match status" value="1"/>
</dbReference>
<comment type="catalytic activity">
    <reaction evidence="2">
        <text>thiamine phosphate + ATP = thiamine diphosphate + ADP</text>
        <dbReference type="Rhea" id="RHEA:15913"/>
        <dbReference type="ChEBI" id="CHEBI:30616"/>
        <dbReference type="ChEBI" id="CHEBI:37575"/>
        <dbReference type="ChEBI" id="CHEBI:58937"/>
        <dbReference type="ChEBI" id="CHEBI:456216"/>
        <dbReference type="EC" id="2.7.4.16"/>
    </reaction>
</comment>
<keyword evidence="2" id="KW-0547">Nucleotide-binding</keyword>
<comment type="miscellaneous">
    <text evidence="2">Reaction mechanism of ThiL seems to utilize a direct, inline transfer of the gamma-phosphate of ATP to TMP rather than a phosphorylated enzyme intermediate.</text>
</comment>
<evidence type="ECO:0000256" key="1">
    <source>
        <dbReference type="ARBA" id="ARBA00022977"/>
    </source>
</evidence>
<gene>
    <name evidence="2 5" type="primary">thiL</name>
    <name evidence="5" type="ORF">ACFOD3_20725</name>
</gene>
<dbReference type="InterPro" id="IPR006283">
    <property type="entry name" value="ThiL-like"/>
</dbReference>
<comment type="similarity">
    <text evidence="2">Belongs to the thiamine-monophosphate kinase family.</text>
</comment>
<dbReference type="Proteomes" id="UP001595420">
    <property type="component" value="Unassembled WGS sequence"/>
</dbReference>
<feature type="binding site" evidence="2">
    <location>
        <begin position="120"/>
        <end position="121"/>
    </location>
    <ligand>
        <name>ATP</name>
        <dbReference type="ChEBI" id="CHEBI:30616"/>
    </ligand>
</feature>
<evidence type="ECO:0000313" key="6">
    <source>
        <dbReference type="Proteomes" id="UP001595420"/>
    </source>
</evidence>
<feature type="binding site" evidence="2">
    <location>
        <position position="211"/>
    </location>
    <ligand>
        <name>Mg(2+)</name>
        <dbReference type="ChEBI" id="CHEBI:18420"/>
        <label>5</label>
    </ligand>
</feature>
<feature type="binding site" evidence="2">
    <location>
        <position position="147"/>
    </location>
    <ligand>
        <name>ATP</name>
        <dbReference type="ChEBI" id="CHEBI:30616"/>
    </ligand>
</feature>
<dbReference type="InterPro" id="IPR016188">
    <property type="entry name" value="PurM-like_N"/>
</dbReference>
<feature type="binding site" evidence="2">
    <location>
        <position position="210"/>
    </location>
    <ligand>
        <name>ATP</name>
        <dbReference type="ChEBI" id="CHEBI:30616"/>
    </ligand>
</feature>
<organism evidence="5 6">
    <name type="scientific">Falsiroseomonas tokyonensis</name>
    <dbReference type="NCBI Taxonomy" id="430521"/>
    <lineage>
        <taxon>Bacteria</taxon>
        <taxon>Pseudomonadati</taxon>
        <taxon>Pseudomonadota</taxon>
        <taxon>Alphaproteobacteria</taxon>
        <taxon>Acetobacterales</taxon>
        <taxon>Roseomonadaceae</taxon>
        <taxon>Falsiroseomonas</taxon>
    </lineage>
</organism>
<dbReference type="PANTHER" id="PTHR30270:SF0">
    <property type="entry name" value="THIAMINE-MONOPHOSPHATE KINASE"/>
    <property type="match status" value="1"/>
</dbReference>
<proteinExistence type="inferred from homology"/>
<keyword evidence="2 5" id="KW-0808">Transferase</keyword>
<keyword evidence="2" id="KW-0479">Metal-binding</keyword>
<feature type="binding site" evidence="2">
    <location>
        <position position="28"/>
    </location>
    <ligand>
        <name>Mg(2+)</name>
        <dbReference type="ChEBI" id="CHEBI:18420"/>
        <label>4</label>
    </ligand>
</feature>
<feature type="binding site" evidence="2">
    <location>
        <position position="316"/>
    </location>
    <ligand>
        <name>substrate</name>
    </ligand>
</feature>
<reference evidence="6" key="1">
    <citation type="journal article" date="2019" name="Int. J. Syst. Evol. Microbiol.">
        <title>The Global Catalogue of Microorganisms (GCM) 10K type strain sequencing project: providing services to taxonomists for standard genome sequencing and annotation.</title>
        <authorList>
            <consortium name="The Broad Institute Genomics Platform"/>
            <consortium name="The Broad Institute Genome Sequencing Center for Infectious Disease"/>
            <person name="Wu L."/>
            <person name="Ma J."/>
        </authorList>
    </citation>
    <scope>NUCLEOTIDE SEQUENCE [LARGE SCALE GENOMIC DNA]</scope>
    <source>
        <strain evidence="6">CGMCC 1.16855</strain>
    </source>
</reference>